<evidence type="ECO:0000313" key="3">
    <source>
        <dbReference type="Proteomes" id="UP000281594"/>
    </source>
</evidence>
<sequence>MNEPATTNGGPSLARGMQMEELLALPVAFGLDTSNRALQLGRTKGFDLAKRGEYPVRVLRVGRTYRVTRADLLRTLGVDPNSDADGVAPPSASGERITEPTAK</sequence>
<evidence type="ECO:0000313" key="2">
    <source>
        <dbReference type="EMBL" id="RLV80766.1"/>
    </source>
</evidence>
<feature type="region of interest" description="Disordered" evidence="1">
    <location>
        <begin position="77"/>
        <end position="103"/>
    </location>
</feature>
<name>A0A0A0N9P3_STRRN</name>
<organism evidence="2 3">
    <name type="scientific">Streptomyces rapamycinicus (strain ATCC 29253 / DSM 41530 / NRRL 5491 / AYB-994)</name>
    <name type="common">Streptomyces hygroscopicus (strain ATCC 29253)</name>
    <dbReference type="NCBI Taxonomy" id="1343740"/>
    <lineage>
        <taxon>Bacteria</taxon>
        <taxon>Bacillati</taxon>
        <taxon>Actinomycetota</taxon>
        <taxon>Actinomycetes</taxon>
        <taxon>Kitasatosporales</taxon>
        <taxon>Streptomycetaceae</taxon>
        <taxon>Streptomyces</taxon>
        <taxon>Streptomyces violaceusniger group</taxon>
    </lineage>
</organism>
<dbReference type="STRING" id="1343740.M271_23215"/>
<dbReference type="AlphaFoldDB" id="A0A0A0N9P3"/>
<dbReference type="eggNOG" id="ENOG5033NYU">
    <property type="taxonomic scope" value="Bacteria"/>
</dbReference>
<dbReference type="HOGENOM" id="CLU_178607_0_0_11"/>
<gene>
    <name evidence="2" type="ORF">D3C57_120315</name>
</gene>
<dbReference type="EMBL" id="QYCY01000001">
    <property type="protein sequence ID" value="RLV80766.1"/>
    <property type="molecule type" value="Genomic_DNA"/>
</dbReference>
<proteinExistence type="predicted"/>
<comment type="caution">
    <text evidence="2">The sequence shown here is derived from an EMBL/GenBank/DDBJ whole genome shotgun (WGS) entry which is preliminary data.</text>
</comment>
<protein>
    <submittedName>
        <fullName evidence="2">Uncharacterized protein</fullName>
    </submittedName>
</protein>
<reference evidence="2 3" key="1">
    <citation type="journal article" date="2018" name="J. Biol. Chem.">
        <title>Discovery of the actinoplanic acid pathway in Streptomyces rapamycinicus reveals a genetically conserved synergism with rapamycin.</title>
        <authorList>
            <person name="Mrak P."/>
            <person name="Krastel P."/>
            <person name="Pivk Lukancic P."/>
            <person name="Tao J."/>
            <person name="Pistorius D."/>
            <person name="Moore C.M."/>
        </authorList>
    </citation>
    <scope>NUCLEOTIDE SEQUENCE [LARGE SCALE GENOMIC DNA]</scope>
    <source>
        <strain evidence="2 3">NRRL 5491</strain>
    </source>
</reference>
<dbReference type="KEGG" id="src:M271_23215"/>
<dbReference type="Proteomes" id="UP000281594">
    <property type="component" value="Unassembled WGS sequence"/>
</dbReference>
<evidence type="ECO:0000256" key="1">
    <source>
        <dbReference type="SAM" id="MobiDB-lite"/>
    </source>
</evidence>
<accession>A0A0A0N9P3</accession>